<dbReference type="PROSITE" id="PS51257">
    <property type="entry name" value="PROKAR_LIPOPROTEIN"/>
    <property type="match status" value="1"/>
</dbReference>
<proteinExistence type="predicted"/>
<evidence type="ECO:0000313" key="3">
    <source>
        <dbReference type="EMBL" id="PYE15263.1"/>
    </source>
</evidence>
<name>A0A2U1A554_9BURK</name>
<evidence type="ECO:0000313" key="5">
    <source>
        <dbReference type="Proteomes" id="UP000533533"/>
    </source>
</evidence>
<dbReference type="InterPro" id="IPR024447">
    <property type="entry name" value="YXWGXW_rpt"/>
</dbReference>
<dbReference type="Pfam" id="PF12779">
    <property type="entry name" value="WXXGXW"/>
    <property type="match status" value="1"/>
</dbReference>
<reference evidence="3 4" key="1">
    <citation type="submission" date="2018-06" db="EMBL/GenBank/DDBJ databases">
        <title>Genomic Encyclopedia of Type Strains, Phase IV (KMG-V): Genome sequencing to study the core and pangenomes of soil and plant-associated prokaryotes.</title>
        <authorList>
            <person name="Whitman W."/>
        </authorList>
    </citation>
    <scope>NUCLEOTIDE SEQUENCE [LARGE SCALE GENOMIC DNA]</scope>
    <source>
        <strain evidence="3 4">SRCL-318</strain>
        <strain evidence="2 5">SRMrh-85</strain>
    </source>
</reference>
<organism evidence="3 4">
    <name type="scientific">Paraburkholderia silvatlantica</name>
    <dbReference type="NCBI Taxonomy" id="321895"/>
    <lineage>
        <taxon>Bacteria</taxon>
        <taxon>Pseudomonadati</taxon>
        <taxon>Pseudomonadota</taxon>
        <taxon>Betaproteobacteria</taxon>
        <taxon>Burkholderiales</taxon>
        <taxon>Burkholderiaceae</taxon>
        <taxon>Paraburkholderia</taxon>
    </lineage>
</organism>
<evidence type="ECO:0000313" key="2">
    <source>
        <dbReference type="EMBL" id="MBB2926181.1"/>
    </source>
</evidence>
<keyword evidence="5" id="KW-1185">Reference proteome</keyword>
<evidence type="ECO:0000313" key="4">
    <source>
        <dbReference type="Proteomes" id="UP000247772"/>
    </source>
</evidence>
<protein>
    <submittedName>
        <fullName evidence="3">YXWGXW repeat-containing protein</fullName>
    </submittedName>
</protein>
<keyword evidence="1" id="KW-0732">Signal</keyword>
<accession>A0A2U1A554</accession>
<comment type="caution">
    <text evidence="3">The sequence shown here is derived from an EMBL/GenBank/DDBJ whole genome shotgun (WGS) entry which is preliminary data.</text>
</comment>
<dbReference type="EMBL" id="JACHVZ010000002">
    <property type="protein sequence ID" value="MBB2926181.1"/>
    <property type="molecule type" value="Genomic_DNA"/>
</dbReference>
<dbReference type="AlphaFoldDB" id="A0A2U1A554"/>
<sequence length="71" mass="7957">MKIKRLQPVTLVACAALLSACIVEPARPPEPAPRVETPPPAPAQGYAWVNGHYRWEGNQWVWIPGHWVQGY</sequence>
<feature type="chain" id="PRO_5030057721" evidence="1">
    <location>
        <begin position="26"/>
        <end position="71"/>
    </location>
</feature>
<dbReference type="RefSeq" id="WP_110386836.1">
    <property type="nucleotide sequence ID" value="NZ_JACHVZ010000002.1"/>
</dbReference>
<evidence type="ECO:0000256" key="1">
    <source>
        <dbReference type="SAM" id="SignalP"/>
    </source>
</evidence>
<dbReference type="Proteomes" id="UP000247772">
    <property type="component" value="Unassembled WGS sequence"/>
</dbReference>
<feature type="signal peptide" evidence="1">
    <location>
        <begin position="1"/>
        <end position="25"/>
    </location>
</feature>
<dbReference type="Proteomes" id="UP000533533">
    <property type="component" value="Unassembled WGS sequence"/>
</dbReference>
<dbReference type="EMBL" id="QJSQ01000034">
    <property type="protein sequence ID" value="PYE15263.1"/>
    <property type="molecule type" value="Genomic_DNA"/>
</dbReference>
<gene>
    <name evidence="3" type="ORF">C7410_1349</name>
    <name evidence="2" type="ORF">FHX59_000588</name>
</gene>